<reference evidence="2" key="1">
    <citation type="submission" date="2023-10" db="EMBL/GenBank/DDBJ databases">
        <title>Genome assembly of Pristionchus species.</title>
        <authorList>
            <person name="Yoshida K."/>
            <person name="Sommer R.J."/>
        </authorList>
    </citation>
    <scope>NUCLEOTIDE SEQUENCE</scope>
    <source>
        <strain evidence="2">RS5133</strain>
    </source>
</reference>
<dbReference type="Proteomes" id="UP001432322">
    <property type="component" value="Unassembled WGS sequence"/>
</dbReference>
<dbReference type="AlphaFoldDB" id="A0AAV5WAK5"/>
<protein>
    <submittedName>
        <fullName evidence="2">Uncharacterized protein</fullName>
    </submittedName>
</protein>
<proteinExistence type="predicted"/>
<keyword evidence="1" id="KW-0732">Signal</keyword>
<dbReference type="EMBL" id="BTSY01000005">
    <property type="protein sequence ID" value="GMT27728.1"/>
    <property type="molecule type" value="Genomic_DNA"/>
</dbReference>
<organism evidence="2 3">
    <name type="scientific">Pristionchus fissidentatus</name>
    <dbReference type="NCBI Taxonomy" id="1538716"/>
    <lineage>
        <taxon>Eukaryota</taxon>
        <taxon>Metazoa</taxon>
        <taxon>Ecdysozoa</taxon>
        <taxon>Nematoda</taxon>
        <taxon>Chromadorea</taxon>
        <taxon>Rhabditida</taxon>
        <taxon>Rhabditina</taxon>
        <taxon>Diplogasteromorpha</taxon>
        <taxon>Diplogasteroidea</taxon>
        <taxon>Neodiplogasteridae</taxon>
        <taxon>Pristionchus</taxon>
    </lineage>
</organism>
<gene>
    <name evidence="2" type="ORF">PFISCL1PPCAC_19025</name>
</gene>
<evidence type="ECO:0000313" key="2">
    <source>
        <dbReference type="EMBL" id="GMT27728.1"/>
    </source>
</evidence>
<feature type="chain" id="PRO_5043562956" evidence="1">
    <location>
        <begin position="23"/>
        <end position="201"/>
    </location>
</feature>
<keyword evidence="3" id="KW-1185">Reference proteome</keyword>
<evidence type="ECO:0000256" key="1">
    <source>
        <dbReference type="SAM" id="SignalP"/>
    </source>
</evidence>
<feature type="non-terminal residue" evidence="2">
    <location>
        <position position="1"/>
    </location>
</feature>
<comment type="caution">
    <text evidence="2">The sequence shown here is derived from an EMBL/GenBank/DDBJ whole genome shotgun (WGS) entry which is preliminary data.</text>
</comment>
<accession>A0AAV5WAK5</accession>
<feature type="signal peptide" evidence="1">
    <location>
        <begin position="1"/>
        <end position="22"/>
    </location>
</feature>
<name>A0AAV5WAK5_9BILA</name>
<sequence>LNHHSMLLWFTTLVLLHSPSLSLVVETDEGNAPLYTYASPIEATDSFVDYLFNDYPSIGPYDEEEARQLKKEIIVLLLTPPNEQDKLFADLPSSFKVLPSKMDELKKIVSEMYPSPAFSVPRDVQNENERLLLLYFLTMNPVLELEQKRRERLEKLRLPAEEIERMREDGEDRAFENIYQRPVSNSKSLKRKAQELRKMEL</sequence>
<evidence type="ECO:0000313" key="3">
    <source>
        <dbReference type="Proteomes" id="UP001432322"/>
    </source>
</evidence>